<dbReference type="Proteomes" id="UP000186098">
    <property type="component" value="Unassembled WGS sequence"/>
</dbReference>
<protein>
    <recommendedName>
        <fullName evidence="3">DUF2062 domain-containing protein</fullName>
    </recommendedName>
</protein>
<sequence length="236" mass="26666">MVFKRRDPRPLHRVLTEVFWPRGGWTRAAYYITHRIRRLPDTPHRIARGVLAGVLTSFTPLFGFHFLTAAAIAWVIRGNILAALIATFFGNPLTFPVIAYVAMWLGKWMLGGQYSVEHQDTLLEAFMAAGYDIQHNAVAIFTDDPTRWGGLARFFPDVFLPYLVGGLIPGLIAGLICHRLTLPLILAYQNRRRTRLKERFEKLKARLAQKAEDAEARPASEGTAPLHRKSPETPPL</sequence>
<keyword evidence="2" id="KW-0812">Transmembrane</keyword>
<dbReference type="OrthoDB" id="7360463at2"/>
<evidence type="ECO:0000313" key="5">
    <source>
        <dbReference type="Proteomes" id="UP000186098"/>
    </source>
</evidence>
<keyword evidence="2" id="KW-0472">Membrane</keyword>
<evidence type="ECO:0000256" key="2">
    <source>
        <dbReference type="SAM" id="Phobius"/>
    </source>
</evidence>
<organism evidence="4 5">
    <name type="scientific">Phaeovulum vinaykumarii</name>
    <dbReference type="NCBI Taxonomy" id="407234"/>
    <lineage>
        <taxon>Bacteria</taxon>
        <taxon>Pseudomonadati</taxon>
        <taxon>Pseudomonadota</taxon>
        <taxon>Alphaproteobacteria</taxon>
        <taxon>Rhodobacterales</taxon>
        <taxon>Paracoccaceae</taxon>
        <taxon>Phaeovulum</taxon>
    </lineage>
</organism>
<gene>
    <name evidence="4" type="ORF">SAMN05421795_101853</name>
</gene>
<feature type="transmembrane region" description="Helical" evidence="2">
    <location>
        <begin position="83"/>
        <end position="105"/>
    </location>
</feature>
<evidence type="ECO:0000313" key="4">
    <source>
        <dbReference type="EMBL" id="SIS59712.1"/>
    </source>
</evidence>
<dbReference type="AlphaFoldDB" id="A0A1N7KDS4"/>
<feature type="region of interest" description="Disordered" evidence="1">
    <location>
        <begin position="208"/>
        <end position="236"/>
    </location>
</feature>
<evidence type="ECO:0000256" key="1">
    <source>
        <dbReference type="SAM" id="MobiDB-lite"/>
    </source>
</evidence>
<proteinExistence type="predicted"/>
<dbReference type="PANTHER" id="PTHR40547:SF1">
    <property type="entry name" value="SLL0298 PROTEIN"/>
    <property type="match status" value="1"/>
</dbReference>
<name>A0A1N7KDS4_9RHOB</name>
<feature type="transmembrane region" description="Helical" evidence="2">
    <location>
        <begin position="50"/>
        <end position="76"/>
    </location>
</feature>
<feature type="compositionally biased region" description="Basic and acidic residues" evidence="1">
    <location>
        <begin position="208"/>
        <end position="218"/>
    </location>
</feature>
<keyword evidence="5" id="KW-1185">Reference proteome</keyword>
<dbReference type="PANTHER" id="PTHR40547">
    <property type="entry name" value="SLL0298 PROTEIN"/>
    <property type="match status" value="1"/>
</dbReference>
<dbReference type="STRING" id="407234.SAMN05421795_101853"/>
<evidence type="ECO:0000259" key="3">
    <source>
        <dbReference type="Pfam" id="PF09835"/>
    </source>
</evidence>
<dbReference type="EMBL" id="FTOM01000001">
    <property type="protein sequence ID" value="SIS59712.1"/>
    <property type="molecule type" value="Genomic_DNA"/>
</dbReference>
<dbReference type="RefSeq" id="WP_076363623.1">
    <property type="nucleotide sequence ID" value="NZ_FTOM01000001.1"/>
</dbReference>
<feature type="domain" description="DUF2062" evidence="3">
    <location>
        <begin position="27"/>
        <end position="193"/>
    </location>
</feature>
<reference evidence="5" key="1">
    <citation type="submission" date="2017-01" db="EMBL/GenBank/DDBJ databases">
        <authorList>
            <person name="Varghese N."/>
            <person name="Submissions S."/>
        </authorList>
    </citation>
    <scope>NUCLEOTIDE SEQUENCE [LARGE SCALE GENOMIC DNA]</scope>
    <source>
        <strain evidence="5">DSM 18714</strain>
    </source>
</reference>
<feature type="transmembrane region" description="Helical" evidence="2">
    <location>
        <begin position="159"/>
        <end position="188"/>
    </location>
</feature>
<accession>A0A1N7KDS4</accession>
<keyword evidence="2" id="KW-1133">Transmembrane helix</keyword>
<dbReference type="Pfam" id="PF09835">
    <property type="entry name" value="DUF2062"/>
    <property type="match status" value="1"/>
</dbReference>
<dbReference type="InterPro" id="IPR018639">
    <property type="entry name" value="DUF2062"/>
</dbReference>